<evidence type="ECO:0000313" key="1">
    <source>
        <dbReference type="EMBL" id="EYC08231.1"/>
    </source>
</evidence>
<protein>
    <submittedName>
        <fullName evidence="1">Uncharacterized protein</fullName>
    </submittedName>
</protein>
<proteinExistence type="predicted"/>
<sequence>MGVTTKISSITRNLIMKHATSGNVDSAVNWLGEPLISRFLVRHNSSPGSWPGCAFQNSLQFCSLVHF</sequence>
<gene>
    <name evidence="1" type="primary">Acey_s0067.g63</name>
    <name evidence="1" type="ORF">Y032_0067g63</name>
</gene>
<dbReference type="Proteomes" id="UP000024635">
    <property type="component" value="Unassembled WGS sequence"/>
</dbReference>
<organism evidence="1 2">
    <name type="scientific">Ancylostoma ceylanicum</name>
    <dbReference type="NCBI Taxonomy" id="53326"/>
    <lineage>
        <taxon>Eukaryota</taxon>
        <taxon>Metazoa</taxon>
        <taxon>Ecdysozoa</taxon>
        <taxon>Nematoda</taxon>
        <taxon>Chromadorea</taxon>
        <taxon>Rhabditida</taxon>
        <taxon>Rhabditina</taxon>
        <taxon>Rhabditomorpha</taxon>
        <taxon>Strongyloidea</taxon>
        <taxon>Ancylostomatidae</taxon>
        <taxon>Ancylostomatinae</taxon>
        <taxon>Ancylostoma</taxon>
    </lineage>
</organism>
<comment type="caution">
    <text evidence="1">The sequence shown here is derived from an EMBL/GenBank/DDBJ whole genome shotgun (WGS) entry which is preliminary data.</text>
</comment>
<evidence type="ECO:0000313" key="2">
    <source>
        <dbReference type="Proteomes" id="UP000024635"/>
    </source>
</evidence>
<accession>A0A016TZL8</accession>
<reference evidence="2" key="1">
    <citation type="journal article" date="2015" name="Nat. Genet.">
        <title>The genome and transcriptome of the zoonotic hookworm Ancylostoma ceylanicum identify infection-specific gene families.</title>
        <authorList>
            <person name="Schwarz E.M."/>
            <person name="Hu Y."/>
            <person name="Antoshechkin I."/>
            <person name="Miller M.M."/>
            <person name="Sternberg P.W."/>
            <person name="Aroian R.V."/>
        </authorList>
    </citation>
    <scope>NUCLEOTIDE SEQUENCE</scope>
    <source>
        <strain evidence="2">HY135</strain>
    </source>
</reference>
<keyword evidence="2" id="KW-1185">Reference proteome</keyword>
<dbReference type="EMBL" id="JARK01001403">
    <property type="protein sequence ID" value="EYC08231.1"/>
    <property type="molecule type" value="Genomic_DNA"/>
</dbReference>
<dbReference type="AlphaFoldDB" id="A0A016TZL8"/>
<name>A0A016TZL8_9BILA</name>